<evidence type="ECO:0000313" key="6">
    <source>
        <dbReference type="Proteomes" id="UP001229244"/>
    </source>
</evidence>
<accession>A0AAE3VKJ4</accession>
<dbReference type="AlphaFoldDB" id="A0AAE3VKJ4"/>
<keyword evidence="6" id="KW-1185">Reference proteome</keyword>
<dbReference type="EMBL" id="JAUSUL010000001">
    <property type="protein sequence ID" value="MDQ0313727.1"/>
    <property type="molecule type" value="Genomic_DNA"/>
</dbReference>
<comment type="similarity">
    <text evidence="4">Belongs to the Maf family.</text>
</comment>
<reference evidence="5" key="1">
    <citation type="submission" date="2023-07" db="EMBL/GenBank/DDBJ databases">
        <title>Genomic Encyclopedia of Type Strains, Phase IV (KMG-IV): sequencing the most valuable type-strain genomes for metagenomic binning, comparative biology and taxonomic classification.</title>
        <authorList>
            <person name="Goeker M."/>
        </authorList>
    </citation>
    <scope>NUCLEOTIDE SEQUENCE</scope>
    <source>
        <strain evidence="5">DSM 21202</strain>
    </source>
</reference>
<keyword evidence="3 4" id="KW-0546">Nucleotide metabolism</keyword>
<dbReference type="PIRSF" id="PIRSF006305">
    <property type="entry name" value="Maf"/>
    <property type="match status" value="1"/>
</dbReference>
<comment type="catalytic activity">
    <reaction evidence="4">
        <text>a 2'-deoxyribonucleoside 5'-triphosphate + H2O = a 2'-deoxyribonucleoside 5'-phosphate + diphosphate + H(+)</text>
        <dbReference type="Rhea" id="RHEA:44644"/>
        <dbReference type="ChEBI" id="CHEBI:15377"/>
        <dbReference type="ChEBI" id="CHEBI:15378"/>
        <dbReference type="ChEBI" id="CHEBI:33019"/>
        <dbReference type="ChEBI" id="CHEBI:61560"/>
        <dbReference type="ChEBI" id="CHEBI:65317"/>
        <dbReference type="EC" id="3.6.1.9"/>
    </reaction>
</comment>
<organism evidence="5 6">
    <name type="scientific">Amorphus orientalis</name>
    <dbReference type="NCBI Taxonomy" id="649198"/>
    <lineage>
        <taxon>Bacteria</taxon>
        <taxon>Pseudomonadati</taxon>
        <taxon>Pseudomonadota</taxon>
        <taxon>Alphaproteobacteria</taxon>
        <taxon>Hyphomicrobiales</taxon>
        <taxon>Amorphaceae</taxon>
        <taxon>Amorphus</taxon>
    </lineage>
</organism>
<keyword evidence="4" id="KW-0963">Cytoplasm</keyword>
<dbReference type="PANTHER" id="PTHR43213">
    <property type="entry name" value="BIFUNCTIONAL DTTP/UTP PYROPHOSPHATASE/METHYLTRANSFERASE PROTEIN-RELATED"/>
    <property type="match status" value="1"/>
</dbReference>
<dbReference type="InterPro" id="IPR003697">
    <property type="entry name" value="Maf-like"/>
</dbReference>
<comment type="caution">
    <text evidence="5">The sequence shown here is derived from an EMBL/GenBank/DDBJ whole genome shotgun (WGS) entry which is preliminary data.</text>
</comment>
<dbReference type="EC" id="3.6.1.9" evidence="4"/>
<dbReference type="RefSeq" id="WP_306883524.1">
    <property type="nucleotide sequence ID" value="NZ_JAUSUL010000001.1"/>
</dbReference>
<comment type="subcellular location">
    <subcellularLocation>
        <location evidence="4">Cytoplasm</location>
    </subcellularLocation>
</comment>
<evidence type="ECO:0000256" key="1">
    <source>
        <dbReference type="ARBA" id="ARBA00001968"/>
    </source>
</evidence>
<evidence type="ECO:0000256" key="3">
    <source>
        <dbReference type="ARBA" id="ARBA00023080"/>
    </source>
</evidence>
<evidence type="ECO:0000313" key="5">
    <source>
        <dbReference type="EMBL" id="MDQ0313727.1"/>
    </source>
</evidence>
<evidence type="ECO:0000256" key="2">
    <source>
        <dbReference type="ARBA" id="ARBA00022801"/>
    </source>
</evidence>
<dbReference type="Pfam" id="PF02545">
    <property type="entry name" value="Maf"/>
    <property type="match status" value="1"/>
</dbReference>
<proteinExistence type="inferred from homology"/>
<dbReference type="Proteomes" id="UP001229244">
    <property type="component" value="Unassembled WGS sequence"/>
</dbReference>
<name>A0AAE3VKJ4_9HYPH</name>
<dbReference type="PANTHER" id="PTHR43213:SF5">
    <property type="entry name" value="BIFUNCTIONAL DTTP_UTP PYROPHOSPHATASE_METHYLTRANSFERASE PROTEIN-RELATED"/>
    <property type="match status" value="1"/>
</dbReference>
<sequence>MLRASQKTERADETSLVLASRSAARSRMMAAAGLSFSTAAADIDERKEELNEGRMTRDPGQIAAHLAGVKALAVSAQFPDALVVGADQTLDLDGERFVKPDDLDQARNQLVRLRGKSHVLHSAVTCVRGQEITWQAVETARLTMRDFSDRFLDDYIEVAGSRALESVGAYHLEGVGVQLFEKVEGDFFTILGLPLLPLLGYLRSIGIAAS</sequence>
<dbReference type="SUPFAM" id="SSF52972">
    <property type="entry name" value="ITPase-like"/>
    <property type="match status" value="1"/>
</dbReference>
<comment type="function">
    <text evidence="4">Nucleoside triphosphate pyrophosphatase. May have a dual role in cell division arrest and in preventing the incorporation of modified nucleotides into cellular nucleic acids.</text>
</comment>
<gene>
    <name evidence="5" type="ORF">J2S73_000164</name>
</gene>
<dbReference type="Gene3D" id="3.90.950.10">
    <property type="match status" value="1"/>
</dbReference>
<feature type="active site" description="Proton acceptor" evidence="4">
    <location>
        <position position="87"/>
    </location>
</feature>
<comment type="cofactor">
    <cofactor evidence="1 4">
        <name>a divalent metal cation</name>
        <dbReference type="ChEBI" id="CHEBI:60240"/>
    </cofactor>
</comment>
<dbReference type="InterPro" id="IPR029001">
    <property type="entry name" value="ITPase-like_fam"/>
</dbReference>
<comment type="catalytic activity">
    <reaction evidence="4">
        <text>a ribonucleoside 5'-triphosphate + H2O = a ribonucleoside 5'-phosphate + diphosphate + H(+)</text>
        <dbReference type="Rhea" id="RHEA:23996"/>
        <dbReference type="ChEBI" id="CHEBI:15377"/>
        <dbReference type="ChEBI" id="CHEBI:15378"/>
        <dbReference type="ChEBI" id="CHEBI:33019"/>
        <dbReference type="ChEBI" id="CHEBI:58043"/>
        <dbReference type="ChEBI" id="CHEBI:61557"/>
        <dbReference type="EC" id="3.6.1.9"/>
    </reaction>
</comment>
<dbReference type="GO" id="GO:0047429">
    <property type="term" value="F:nucleoside triphosphate diphosphatase activity"/>
    <property type="evidence" value="ECO:0007669"/>
    <property type="project" value="UniProtKB-EC"/>
</dbReference>
<dbReference type="GO" id="GO:0009117">
    <property type="term" value="P:nucleotide metabolic process"/>
    <property type="evidence" value="ECO:0007669"/>
    <property type="project" value="UniProtKB-KW"/>
</dbReference>
<keyword evidence="2 4" id="KW-0378">Hydrolase</keyword>
<comment type="caution">
    <text evidence="4">Lacks conserved residue(s) required for the propagation of feature annotation.</text>
</comment>
<dbReference type="GO" id="GO:0005737">
    <property type="term" value="C:cytoplasm"/>
    <property type="evidence" value="ECO:0007669"/>
    <property type="project" value="UniProtKB-SubCell"/>
</dbReference>
<protein>
    <recommendedName>
        <fullName evidence="4">Nucleoside triphosphate pyrophosphatase</fullName>
        <ecNumber evidence="4">3.6.1.9</ecNumber>
    </recommendedName>
    <alternativeName>
        <fullName evidence="4">Nucleotide pyrophosphatase</fullName>
        <shortName evidence="4">Nucleotide PPase</shortName>
    </alternativeName>
</protein>
<evidence type="ECO:0000256" key="4">
    <source>
        <dbReference type="HAMAP-Rule" id="MF_00528"/>
    </source>
</evidence>
<dbReference type="HAMAP" id="MF_00528">
    <property type="entry name" value="Maf"/>
    <property type="match status" value="1"/>
</dbReference>